<name>A0ABT9AH93_9BACT</name>
<evidence type="ECO:0000313" key="2">
    <source>
        <dbReference type="Proteomes" id="UP001167796"/>
    </source>
</evidence>
<proteinExistence type="predicted"/>
<protein>
    <submittedName>
        <fullName evidence="1">Uncharacterized protein</fullName>
    </submittedName>
</protein>
<keyword evidence="2" id="KW-1185">Reference proteome</keyword>
<reference evidence="1" key="1">
    <citation type="submission" date="2023-07" db="EMBL/GenBank/DDBJ databases">
        <authorList>
            <person name="Kim M.K."/>
        </authorList>
    </citation>
    <scope>NUCLEOTIDE SEQUENCE</scope>
    <source>
        <strain evidence="1">M29</strain>
    </source>
</reference>
<dbReference type="RefSeq" id="WP_305013872.1">
    <property type="nucleotide sequence ID" value="NZ_JAUQSX010000015.1"/>
</dbReference>
<comment type="caution">
    <text evidence="1">The sequence shown here is derived from an EMBL/GenBank/DDBJ whole genome shotgun (WGS) entry which is preliminary data.</text>
</comment>
<dbReference type="Proteomes" id="UP001167796">
    <property type="component" value="Unassembled WGS sequence"/>
</dbReference>
<evidence type="ECO:0000313" key="1">
    <source>
        <dbReference type="EMBL" id="MDO7849204.1"/>
    </source>
</evidence>
<sequence>MNKRIIQSCRTCEGDCRVVHPHWKQYHAQAGNFTVAEFFLQLGYLPSEALPPITVACPTCQGVGEVPAPRAAAQPLSLWEEFALLLYKILGGAPL</sequence>
<accession>A0ABT9AH93</accession>
<organism evidence="1 2">
    <name type="scientific">Hymenobacter mellowenesis</name>
    <dbReference type="NCBI Taxonomy" id="3063995"/>
    <lineage>
        <taxon>Bacteria</taxon>
        <taxon>Pseudomonadati</taxon>
        <taxon>Bacteroidota</taxon>
        <taxon>Cytophagia</taxon>
        <taxon>Cytophagales</taxon>
        <taxon>Hymenobacteraceae</taxon>
        <taxon>Hymenobacter</taxon>
    </lineage>
</organism>
<gene>
    <name evidence="1" type="ORF">Q5H92_22765</name>
</gene>
<dbReference type="EMBL" id="JAUQSX010000015">
    <property type="protein sequence ID" value="MDO7849204.1"/>
    <property type="molecule type" value="Genomic_DNA"/>
</dbReference>